<dbReference type="Proteomes" id="UP000223596">
    <property type="component" value="Unassembled WGS sequence"/>
</dbReference>
<dbReference type="InterPro" id="IPR002826">
    <property type="entry name" value="MptE-like"/>
</dbReference>
<dbReference type="Pfam" id="PF01973">
    <property type="entry name" value="MptE-like"/>
    <property type="match status" value="1"/>
</dbReference>
<dbReference type="PANTHER" id="PTHR41786:SF1">
    <property type="entry name" value="6-HYDROXYMETHYLPTERIN DIPHOSPHOKINASE MPTE-LIKE DOMAIN-CONTAINING PROTEIN"/>
    <property type="match status" value="1"/>
</dbReference>
<proteinExistence type="predicted"/>
<organism evidence="2 3">
    <name type="scientific">Acetivibrio thermocellus AD2</name>
    <dbReference type="NCBI Taxonomy" id="1138384"/>
    <lineage>
        <taxon>Bacteria</taxon>
        <taxon>Bacillati</taxon>
        <taxon>Bacillota</taxon>
        <taxon>Clostridia</taxon>
        <taxon>Eubacteriales</taxon>
        <taxon>Oscillospiraceae</taxon>
        <taxon>Acetivibrio</taxon>
    </lineage>
</organism>
<dbReference type="AlphaFoldDB" id="A0AB36TK65"/>
<dbReference type="PANTHER" id="PTHR41786">
    <property type="entry name" value="MOTILITY ACCESSORY FACTOR MAF"/>
    <property type="match status" value="1"/>
</dbReference>
<comment type="caution">
    <text evidence="2">The sequence shown here is derived from an EMBL/GenBank/DDBJ whole genome shotgun (WGS) entry which is preliminary data.</text>
</comment>
<feature type="domain" description="6-hydroxymethylpterin diphosphokinase MptE-like" evidence="1">
    <location>
        <begin position="202"/>
        <end position="364"/>
    </location>
</feature>
<name>A0AB36TK65_ACETH</name>
<evidence type="ECO:0000313" key="3">
    <source>
        <dbReference type="Proteomes" id="UP000223596"/>
    </source>
</evidence>
<evidence type="ECO:0000259" key="1">
    <source>
        <dbReference type="Pfam" id="PF01973"/>
    </source>
</evidence>
<dbReference type="RefSeq" id="WP_003513588.1">
    <property type="nucleotide sequence ID" value="NZ_CP013828.1"/>
</dbReference>
<gene>
    <name evidence="2" type="ORF">M972_113031</name>
</gene>
<dbReference type="GeneID" id="35804115"/>
<dbReference type="SMR" id="A0AB36TK65"/>
<reference evidence="2 3" key="1">
    <citation type="submission" date="2017-09" db="EMBL/GenBank/DDBJ databases">
        <title>Evaluation of Pacific Biosciences Sequencing Technology to Finishing C. thermocellum Genome Sequences.</title>
        <authorList>
            <person name="Brown S."/>
        </authorList>
    </citation>
    <scope>NUCLEOTIDE SEQUENCE [LARGE SCALE GENOMIC DNA]</scope>
    <source>
        <strain evidence="2 3">AD2</strain>
    </source>
</reference>
<evidence type="ECO:0000313" key="2">
    <source>
        <dbReference type="EMBL" id="PFH04203.1"/>
    </source>
</evidence>
<dbReference type="EMBL" id="PDBW01000001">
    <property type="protein sequence ID" value="PFH04203.1"/>
    <property type="molecule type" value="Genomic_DNA"/>
</dbReference>
<protein>
    <recommendedName>
        <fullName evidence="1">6-hydroxymethylpterin diphosphokinase MptE-like domain-containing protein</fullName>
    </recommendedName>
</protein>
<sequence length="470" mass="53579">MTMLKNNLELLKKRYPEIYNEIKDIHVDSNAYQIIQNNEGQKTLKVTLDLYGENKSFFLHSKYHPDVEADRFAREQYKPEFSIQILYGFGLGYHVEKIAGLLKPDSMLYVIENNLMVFRSALENMDLCPILENRNVSLIVSKDVGYISEKVKELIDNNLDKVSFITHPASLKAIPEENEYFKFVMENWNLKKSITDDYDNTLRNNAKENLKLNSPNVGIFFDKFKDVPIIIVSTGPSLDKNIDLLKEAKGRALIISAGSALRPLLMRNIKPDFFAIIDPQDITYNQIKGYENIGIPFIYLVTAASYTVSRYLGPKLVAYYGKYNNSSEHLVDSGGSVATTILDIAIKMGGNPIILVGQDLAYVDGKNHAQYGSHASIYSPELKNMRRVKGQNGEMLYTSLGLLSYKYWIENRIQKEKRIFINATEGGAYIEGMKHIKLRDVISDYLKESFDFENKIKSILKESGIQHVQG</sequence>
<accession>A0AB36TK65</accession>